<dbReference type="AlphaFoldDB" id="A0AAV0EPN2"/>
<feature type="region of interest" description="Disordered" evidence="1">
    <location>
        <begin position="547"/>
        <end position="568"/>
    </location>
</feature>
<feature type="region of interest" description="Disordered" evidence="1">
    <location>
        <begin position="210"/>
        <end position="302"/>
    </location>
</feature>
<gene>
    <name evidence="2" type="ORF">CEPIT_LOCUS26370</name>
</gene>
<accession>A0AAV0EPN2</accession>
<organism evidence="2 3">
    <name type="scientific">Cuscuta epithymum</name>
    <dbReference type="NCBI Taxonomy" id="186058"/>
    <lineage>
        <taxon>Eukaryota</taxon>
        <taxon>Viridiplantae</taxon>
        <taxon>Streptophyta</taxon>
        <taxon>Embryophyta</taxon>
        <taxon>Tracheophyta</taxon>
        <taxon>Spermatophyta</taxon>
        <taxon>Magnoliopsida</taxon>
        <taxon>eudicotyledons</taxon>
        <taxon>Gunneridae</taxon>
        <taxon>Pentapetalae</taxon>
        <taxon>asterids</taxon>
        <taxon>lamiids</taxon>
        <taxon>Solanales</taxon>
        <taxon>Convolvulaceae</taxon>
        <taxon>Cuscuteae</taxon>
        <taxon>Cuscuta</taxon>
        <taxon>Cuscuta subgen. Cuscuta</taxon>
    </lineage>
</organism>
<dbReference type="PROSITE" id="PS51257">
    <property type="entry name" value="PROKAR_LIPOPROTEIN"/>
    <property type="match status" value="1"/>
</dbReference>
<evidence type="ECO:0000313" key="3">
    <source>
        <dbReference type="Proteomes" id="UP001152523"/>
    </source>
</evidence>
<sequence>MDFRHQRRNPYRNINRNHFCCCWNSPHFSTGCRDQYQFSHPVGCSESRPKDTGAVARSCFNQYHNPNLYYESCPDFKPDWYYHDLYPIHHPFEESKQYQHQERTTAPTRLNAEDPESSWSIVRHKRWRPSGRSNQEPILTQRSTKHYRDNAKPEGKANRFFFIDMEVYPPSSSRQSQELKVERQNQHNRLYYSHGSRGKQTYINKDQRTGNAIGGAGRIRNGNQFRPGNLINPEAGQENRGNPSAALQKSLATGIATENPSVSPSISTPGTGNLAGRRGETSLSPSQVPQLQKVSGRQSGNLKVNEAPKLLTWADLLRTKKDQSTPSNQISGGPAESFPNDTLVSYEPPTTAVIDPTEAKNKFGSITVSSELYRSGCYVKLTKEKRSSILIPTGQTNSSLVNFLTIFSNFVGLLNLAQEDPTLKVPTNTPDSEEVTSISKRIFNAQITAVEHTFQQPLPPKNHTKHLLLQAYSDASDSFDHSDDSYFSDDFLGHATESDRRLPISSREDIRDSSFNREICYKSQFVTLDTCLPTDNLNTQLKIYRKTQKNKRRHSMTTRSQSKNFPWA</sequence>
<feature type="region of interest" description="Disordered" evidence="1">
    <location>
        <begin position="127"/>
        <end position="153"/>
    </location>
</feature>
<feature type="compositionally biased region" description="Polar residues" evidence="1">
    <location>
        <begin position="131"/>
        <end position="142"/>
    </location>
</feature>
<feature type="compositionally biased region" description="Polar residues" evidence="1">
    <location>
        <begin position="281"/>
        <end position="302"/>
    </location>
</feature>
<dbReference type="EMBL" id="CAMAPF010000935">
    <property type="protein sequence ID" value="CAH9124951.1"/>
    <property type="molecule type" value="Genomic_DNA"/>
</dbReference>
<evidence type="ECO:0000256" key="1">
    <source>
        <dbReference type="SAM" id="MobiDB-lite"/>
    </source>
</evidence>
<name>A0AAV0EPN2_9ASTE</name>
<feature type="compositionally biased region" description="Polar residues" evidence="1">
    <location>
        <begin position="239"/>
        <end position="271"/>
    </location>
</feature>
<feature type="region of interest" description="Disordered" evidence="1">
    <location>
        <begin position="322"/>
        <end position="341"/>
    </location>
</feature>
<keyword evidence="3" id="KW-1185">Reference proteome</keyword>
<feature type="compositionally biased region" description="Polar residues" evidence="1">
    <location>
        <begin position="557"/>
        <end position="568"/>
    </location>
</feature>
<dbReference type="Proteomes" id="UP001152523">
    <property type="component" value="Unassembled WGS sequence"/>
</dbReference>
<reference evidence="2" key="1">
    <citation type="submission" date="2022-07" db="EMBL/GenBank/DDBJ databases">
        <authorList>
            <person name="Macas J."/>
            <person name="Novak P."/>
            <person name="Neumann P."/>
        </authorList>
    </citation>
    <scope>NUCLEOTIDE SEQUENCE</scope>
</reference>
<feature type="compositionally biased region" description="Basic residues" evidence="1">
    <location>
        <begin position="547"/>
        <end position="556"/>
    </location>
</feature>
<proteinExistence type="predicted"/>
<protein>
    <submittedName>
        <fullName evidence="2">Uncharacterized protein</fullName>
    </submittedName>
</protein>
<comment type="caution">
    <text evidence="2">The sequence shown here is derived from an EMBL/GenBank/DDBJ whole genome shotgun (WGS) entry which is preliminary data.</text>
</comment>
<evidence type="ECO:0000313" key="2">
    <source>
        <dbReference type="EMBL" id="CAH9124951.1"/>
    </source>
</evidence>